<sequence>VNSLHSRSRAVVIVIDRPTKYRAERQHRDAGNCSKFDGGNFSFLYVSSDRFDADFECT</sequence>
<dbReference type="AlphaFoldDB" id="A0A382ID81"/>
<proteinExistence type="predicted"/>
<dbReference type="EMBL" id="UINC01066190">
    <property type="protein sequence ID" value="SVB96631.1"/>
    <property type="molecule type" value="Genomic_DNA"/>
</dbReference>
<reference evidence="1" key="1">
    <citation type="submission" date="2018-05" db="EMBL/GenBank/DDBJ databases">
        <authorList>
            <person name="Lanie J.A."/>
            <person name="Ng W.-L."/>
            <person name="Kazmierczak K.M."/>
            <person name="Andrzejewski T.M."/>
            <person name="Davidsen T.M."/>
            <person name="Wayne K.J."/>
            <person name="Tettelin H."/>
            <person name="Glass J.I."/>
            <person name="Rusch D."/>
            <person name="Podicherti R."/>
            <person name="Tsui H.-C.T."/>
            <person name="Winkler M.E."/>
        </authorList>
    </citation>
    <scope>NUCLEOTIDE SEQUENCE</scope>
</reference>
<gene>
    <name evidence="1" type="ORF">METZ01_LOCUS249485</name>
</gene>
<feature type="non-terminal residue" evidence="1">
    <location>
        <position position="1"/>
    </location>
</feature>
<feature type="non-terminal residue" evidence="1">
    <location>
        <position position="58"/>
    </location>
</feature>
<protein>
    <submittedName>
        <fullName evidence="1">Uncharacterized protein</fullName>
    </submittedName>
</protein>
<organism evidence="1">
    <name type="scientific">marine metagenome</name>
    <dbReference type="NCBI Taxonomy" id="408172"/>
    <lineage>
        <taxon>unclassified sequences</taxon>
        <taxon>metagenomes</taxon>
        <taxon>ecological metagenomes</taxon>
    </lineage>
</organism>
<accession>A0A382ID81</accession>
<name>A0A382ID81_9ZZZZ</name>
<evidence type="ECO:0000313" key="1">
    <source>
        <dbReference type="EMBL" id="SVB96631.1"/>
    </source>
</evidence>